<dbReference type="GO" id="GO:0016705">
    <property type="term" value="F:oxidoreductase activity, acting on paired donors, with incorporation or reduction of molecular oxygen"/>
    <property type="evidence" value="ECO:0007669"/>
    <property type="project" value="InterPro"/>
</dbReference>
<keyword evidence="10" id="KW-0812">Transmembrane</keyword>
<dbReference type="InterPro" id="IPR001128">
    <property type="entry name" value="Cyt_P450"/>
</dbReference>
<evidence type="ECO:0000256" key="10">
    <source>
        <dbReference type="SAM" id="Phobius"/>
    </source>
</evidence>
<dbReference type="SUPFAM" id="SSF48264">
    <property type="entry name" value="Cytochrome P450"/>
    <property type="match status" value="1"/>
</dbReference>
<proteinExistence type="inferred from homology"/>
<dbReference type="GO" id="GO:0020037">
    <property type="term" value="F:heme binding"/>
    <property type="evidence" value="ECO:0007669"/>
    <property type="project" value="InterPro"/>
</dbReference>
<feature type="transmembrane region" description="Helical" evidence="10">
    <location>
        <begin position="12"/>
        <end position="35"/>
    </location>
</feature>
<protein>
    <submittedName>
        <fullName evidence="11">Cytochrome P450</fullName>
    </submittedName>
</protein>
<comment type="caution">
    <text evidence="11">The sequence shown here is derived from an EMBL/GenBank/DDBJ whole genome shotgun (WGS) entry which is preliminary data.</text>
</comment>
<name>A0A5M3MGP2_CONPW</name>
<evidence type="ECO:0000256" key="5">
    <source>
        <dbReference type="ARBA" id="ARBA00023002"/>
    </source>
</evidence>
<dbReference type="OrthoDB" id="1055148at2759"/>
<dbReference type="InterPro" id="IPR017972">
    <property type="entry name" value="Cyt_P450_CS"/>
</dbReference>
<organism evidence="11 12">
    <name type="scientific">Coniophora puteana (strain RWD-64-598)</name>
    <name type="common">Brown rot fungus</name>
    <dbReference type="NCBI Taxonomy" id="741705"/>
    <lineage>
        <taxon>Eukaryota</taxon>
        <taxon>Fungi</taxon>
        <taxon>Dikarya</taxon>
        <taxon>Basidiomycota</taxon>
        <taxon>Agaricomycotina</taxon>
        <taxon>Agaricomycetes</taxon>
        <taxon>Agaricomycetidae</taxon>
        <taxon>Boletales</taxon>
        <taxon>Coniophorineae</taxon>
        <taxon>Coniophoraceae</taxon>
        <taxon>Coniophora</taxon>
    </lineage>
</organism>
<dbReference type="OMA" id="HACKGQR"/>
<evidence type="ECO:0000256" key="8">
    <source>
        <dbReference type="PIRSR" id="PIRSR602403-1"/>
    </source>
</evidence>
<keyword evidence="4 8" id="KW-0479">Metal-binding</keyword>
<reference evidence="12" key="1">
    <citation type="journal article" date="2012" name="Science">
        <title>The Paleozoic origin of enzymatic lignin decomposition reconstructed from 31 fungal genomes.</title>
        <authorList>
            <person name="Floudas D."/>
            <person name="Binder M."/>
            <person name="Riley R."/>
            <person name="Barry K."/>
            <person name="Blanchette R.A."/>
            <person name="Henrissat B."/>
            <person name="Martinez A.T."/>
            <person name="Otillar R."/>
            <person name="Spatafora J.W."/>
            <person name="Yadav J.S."/>
            <person name="Aerts A."/>
            <person name="Benoit I."/>
            <person name="Boyd A."/>
            <person name="Carlson A."/>
            <person name="Copeland A."/>
            <person name="Coutinho P.M."/>
            <person name="de Vries R.P."/>
            <person name="Ferreira P."/>
            <person name="Findley K."/>
            <person name="Foster B."/>
            <person name="Gaskell J."/>
            <person name="Glotzer D."/>
            <person name="Gorecki P."/>
            <person name="Heitman J."/>
            <person name="Hesse C."/>
            <person name="Hori C."/>
            <person name="Igarashi K."/>
            <person name="Jurgens J.A."/>
            <person name="Kallen N."/>
            <person name="Kersten P."/>
            <person name="Kohler A."/>
            <person name="Kuees U."/>
            <person name="Kumar T.K.A."/>
            <person name="Kuo A."/>
            <person name="LaButti K."/>
            <person name="Larrondo L.F."/>
            <person name="Lindquist E."/>
            <person name="Ling A."/>
            <person name="Lombard V."/>
            <person name="Lucas S."/>
            <person name="Lundell T."/>
            <person name="Martin R."/>
            <person name="McLaughlin D.J."/>
            <person name="Morgenstern I."/>
            <person name="Morin E."/>
            <person name="Murat C."/>
            <person name="Nagy L.G."/>
            <person name="Nolan M."/>
            <person name="Ohm R.A."/>
            <person name="Patyshakuliyeva A."/>
            <person name="Rokas A."/>
            <person name="Ruiz-Duenas F.J."/>
            <person name="Sabat G."/>
            <person name="Salamov A."/>
            <person name="Samejima M."/>
            <person name="Schmutz J."/>
            <person name="Slot J.C."/>
            <person name="St John F."/>
            <person name="Stenlid J."/>
            <person name="Sun H."/>
            <person name="Sun S."/>
            <person name="Syed K."/>
            <person name="Tsang A."/>
            <person name="Wiebenga A."/>
            <person name="Young D."/>
            <person name="Pisabarro A."/>
            <person name="Eastwood D.C."/>
            <person name="Martin F."/>
            <person name="Cullen D."/>
            <person name="Grigoriev I.V."/>
            <person name="Hibbett D.S."/>
        </authorList>
    </citation>
    <scope>NUCLEOTIDE SEQUENCE [LARGE SCALE GENOMIC DNA]</scope>
    <source>
        <strain evidence="12">RWD-64-598 SS2</strain>
    </source>
</reference>
<sequence length="502" mass="55891">MYTVGLQSAADAFLLASLKAQVVIALIILFLILVFGVGTHKESFDEHAPVFLPGYHLLAIIPFFRKRFEFLNEGFKVTGQSLFQFSMLKDTVIVVSGESGRKAFFSNKHLDLTEGFKVLSGAIPMVNGVTSDLQSRRIALIHKRLASVQNSEALTRLIHPILEDTRRVMESWGPEGTFDPFEHVYKLVFQTTVRSITCDEIADDPMLVQKLKDLYDTLDSGTTPATVILPWLPTPSMLRKLCATKKIYDIVVHAVNTRQASGVARDDTLQMLLDNGDEKLVVVGFIMGLLVAGARATGTTASWLITYLGGHQEWREKAVVEVEQLLASYHSSGTTSLSAHLAAVPLEAWESETPVIDALIHETLRVAQPHTAMRRNLGPDVLIDSKTIPSGAYVLYPFSDVHLNPELYPDPWTFDPARKPANVPYGYVGWGGGKTVCLGQRLARMELKLIVAMFLLSFQFDLVDKDGHQPQALPRPNWNDILLCRPETGHCYIRYQKCMLSL</sequence>
<evidence type="ECO:0000256" key="4">
    <source>
        <dbReference type="ARBA" id="ARBA00022723"/>
    </source>
</evidence>
<keyword evidence="10" id="KW-0472">Membrane</keyword>
<keyword evidence="3 8" id="KW-0349">Heme</keyword>
<keyword evidence="5 9" id="KW-0560">Oxidoreductase</keyword>
<dbReference type="PRINTS" id="PR00385">
    <property type="entry name" value="P450"/>
</dbReference>
<dbReference type="RefSeq" id="XP_007771438.1">
    <property type="nucleotide sequence ID" value="XM_007773248.1"/>
</dbReference>
<evidence type="ECO:0000256" key="1">
    <source>
        <dbReference type="ARBA" id="ARBA00001971"/>
    </source>
</evidence>
<dbReference type="GO" id="GO:0004497">
    <property type="term" value="F:monooxygenase activity"/>
    <property type="evidence" value="ECO:0007669"/>
    <property type="project" value="UniProtKB-KW"/>
</dbReference>
<dbReference type="InterPro" id="IPR036396">
    <property type="entry name" value="Cyt_P450_sf"/>
</dbReference>
<dbReference type="GeneID" id="19200093"/>
<evidence type="ECO:0000256" key="2">
    <source>
        <dbReference type="ARBA" id="ARBA00010617"/>
    </source>
</evidence>
<keyword evidence="10" id="KW-1133">Transmembrane helix</keyword>
<dbReference type="GO" id="GO:0005506">
    <property type="term" value="F:iron ion binding"/>
    <property type="evidence" value="ECO:0007669"/>
    <property type="project" value="InterPro"/>
</dbReference>
<evidence type="ECO:0000256" key="7">
    <source>
        <dbReference type="ARBA" id="ARBA00023033"/>
    </source>
</evidence>
<keyword evidence="7 9" id="KW-0503">Monooxygenase</keyword>
<dbReference type="GO" id="GO:0016125">
    <property type="term" value="P:sterol metabolic process"/>
    <property type="evidence" value="ECO:0007669"/>
    <property type="project" value="TreeGrafter"/>
</dbReference>
<keyword evidence="12" id="KW-1185">Reference proteome</keyword>
<gene>
    <name evidence="11" type="ORF">CONPUDRAFT_127998</name>
</gene>
<dbReference type="CDD" id="cd00302">
    <property type="entry name" value="cytochrome_P450"/>
    <property type="match status" value="1"/>
</dbReference>
<dbReference type="PANTHER" id="PTHR24286">
    <property type="entry name" value="CYTOCHROME P450 26"/>
    <property type="match status" value="1"/>
</dbReference>
<dbReference type="Proteomes" id="UP000053558">
    <property type="component" value="Unassembled WGS sequence"/>
</dbReference>
<dbReference type="PROSITE" id="PS00086">
    <property type="entry name" value="CYTOCHROME_P450"/>
    <property type="match status" value="1"/>
</dbReference>
<dbReference type="InterPro" id="IPR002403">
    <property type="entry name" value="Cyt_P450_E_grp-IV"/>
</dbReference>
<accession>A0A5M3MGP2</accession>
<comment type="similarity">
    <text evidence="2 9">Belongs to the cytochrome P450 family.</text>
</comment>
<dbReference type="Pfam" id="PF00067">
    <property type="entry name" value="p450"/>
    <property type="match status" value="1"/>
</dbReference>
<evidence type="ECO:0000313" key="11">
    <source>
        <dbReference type="EMBL" id="EIW78392.1"/>
    </source>
</evidence>
<feature type="binding site" description="axial binding residue" evidence="8">
    <location>
        <position position="437"/>
    </location>
    <ligand>
        <name>heme</name>
        <dbReference type="ChEBI" id="CHEBI:30413"/>
    </ligand>
    <ligandPart>
        <name>Fe</name>
        <dbReference type="ChEBI" id="CHEBI:18248"/>
    </ligandPart>
</feature>
<comment type="cofactor">
    <cofactor evidence="1 8">
        <name>heme</name>
        <dbReference type="ChEBI" id="CHEBI:30413"/>
    </cofactor>
</comment>
<evidence type="ECO:0000313" key="12">
    <source>
        <dbReference type="Proteomes" id="UP000053558"/>
    </source>
</evidence>
<evidence type="ECO:0000256" key="3">
    <source>
        <dbReference type="ARBA" id="ARBA00022617"/>
    </source>
</evidence>
<evidence type="ECO:0000256" key="6">
    <source>
        <dbReference type="ARBA" id="ARBA00023004"/>
    </source>
</evidence>
<dbReference type="KEGG" id="cput:CONPUDRAFT_127998"/>
<keyword evidence="6 8" id="KW-0408">Iron</keyword>
<dbReference type="AlphaFoldDB" id="A0A5M3MGP2"/>
<evidence type="ECO:0000256" key="9">
    <source>
        <dbReference type="RuleBase" id="RU000461"/>
    </source>
</evidence>
<dbReference type="EMBL" id="JH711582">
    <property type="protein sequence ID" value="EIW78392.1"/>
    <property type="molecule type" value="Genomic_DNA"/>
</dbReference>
<dbReference type="PRINTS" id="PR00465">
    <property type="entry name" value="EP450IV"/>
</dbReference>
<dbReference type="PANTHER" id="PTHR24286:SF24">
    <property type="entry name" value="LANOSTEROL 14-ALPHA DEMETHYLASE"/>
    <property type="match status" value="1"/>
</dbReference>
<dbReference type="Gene3D" id="1.10.630.10">
    <property type="entry name" value="Cytochrome P450"/>
    <property type="match status" value="1"/>
</dbReference>